<dbReference type="PANTHER" id="PTHR11630:SF47">
    <property type="entry name" value="DNA HELICASE MCM8"/>
    <property type="match status" value="1"/>
</dbReference>
<evidence type="ECO:0000313" key="6">
    <source>
        <dbReference type="EMBL" id="KAK3255315.1"/>
    </source>
</evidence>
<feature type="domain" description="MCM C-terminal AAA(+) ATPase" evidence="5">
    <location>
        <begin position="454"/>
        <end position="536"/>
    </location>
</feature>
<dbReference type="GO" id="GO:0005524">
    <property type="term" value="F:ATP binding"/>
    <property type="evidence" value="ECO:0007669"/>
    <property type="project" value="UniProtKB-KW"/>
</dbReference>
<dbReference type="InterPro" id="IPR031327">
    <property type="entry name" value="MCM"/>
</dbReference>
<evidence type="ECO:0000259" key="5">
    <source>
        <dbReference type="PROSITE" id="PS50051"/>
    </source>
</evidence>
<dbReference type="InterPro" id="IPR001208">
    <property type="entry name" value="MCM_dom"/>
</dbReference>
<dbReference type="GO" id="GO:0042555">
    <property type="term" value="C:MCM complex"/>
    <property type="evidence" value="ECO:0007669"/>
    <property type="project" value="TreeGrafter"/>
</dbReference>
<reference evidence="6 7" key="1">
    <citation type="journal article" date="2015" name="Genome Biol. Evol.">
        <title>Comparative Genomics of a Bacterivorous Green Alga Reveals Evolutionary Causalities and Consequences of Phago-Mixotrophic Mode of Nutrition.</title>
        <authorList>
            <person name="Burns J.A."/>
            <person name="Paasch A."/>
            <person name="Narechania A."/>
            <person name="Kim E."/>
        </authorList>
    </citation>
    <scope>NUCLEOTIDE SEQUENCE [LARGE SCALE GENOMIC DNA]</scope>
    <source>
        <strain evidence="6 7">PLY_AMNH</strain>
    </source>
</reference>
<feature type="non-terminal residue" evidence="6">
    <location>
        <position position="536"/>
    </location>
</feature>
<dbReference type="InterPro" id="IPR027417">
    <property type="entry name" value="P-loop_NTPase"/>
</dbReference>
<dbReference type="Gene3D" id="3.40.50.300">
    <property type="entry name" value="P-loop containing nucleotide triphosphate hydrolases"/>
    <property type="match status" value="1"/>
</dbReference>
<keyword evidence="1" id="KW-0547">Nucleotide-binding</keyword>
<organism evidence="6 7">
    <name type="scientific">Cymbomonas tetramitiformis</name>
    <dbReference type="NCBI Taxonomy" id="36881"/>
    <lineage>
        <taxon>Eukaryota</taxon>
        <taxon>Viridiplantae</taxon>
        <taxon>Chlorophyta</taxon>
        <taxon>Pyramimonadophyceae</taxon>
        <taxon>Pyramimonadales</taxon>
        <taxon>Pyramimonadaceae</taxon>
        <taxon>Cymbomonas</taxon>
    </lineage>
</organism>
<dbReference type="SUPFAM" id="SSF52540">
    <property type="entry name" value="P-loop containing nucleoside triphosphate hydrolases"/>
    <property type="match status" value="1"/>
</dbReference>
<comment type="caution">
    <text evidence="6">The sequence shown here is derived from an EMBL/GenBank/DDBJ whole genome shotgun (WGS) entry which is preliminary data.</text>
</comment>
<evidence type="ECO:0000256" key="4">
    <source>
        <dbReference type="SAM" id="MobiDB-lite"/>
    </source>
</evidence>
<keyword evidence="2" id="KW-0067">ATP-binding</keyword>
<dbReference type="Proteomes" id="UP001190700">
    <property type="component" value="Unassembled WGS sequence"/>
</dbReference>
<dbReference type="PROSITE" id="PS50051">
    <property type="entry name" value="MCM_2"/>
    <property type="match status" value="1"/>
</dbReference>
<evidence type="ECO:0000256" key="2">
    <source>
        <dbReference type="ARBA" id="ARBA00022840"/>
    </source>
</evidence>
<dbReference type="GO" id="GO:0017116">
    <property type="term" value="F:single-stranded DNA helicase activity"/>
    <property type="evidence" value="ECO:0007669"/>
    <property type="project" value="TreeGrafter"/>
</dbReference>
<protein>
    <recommendedName>
        <fullName evidence="5">MCM C-terminal AAA(+) ATPase domain-containing protein</fullName>
    </recommendedName>
</protein>
<dbReference type="AlphaFoldDB" id="A0AAE0F961"/>
<name>A0AAE0F961_9CHLO</name>
<keyword evidence="7" id="KW-1185">Reference proteome</keyword>
<dbReference type="InterPro" id="IPR012340">
    <property type="entry name" value="NA-bd_OB-fold"/>
</dbReference>
<evidence type="ECO:0000256" key="3">
    <source>
        <dbReference type="ARBA" id="ARBA00047995"/>
    </source>
</evidence>
<comment type="catalytic activity">
    <reaction evidence="3">
        <text>ATP + H2O = ADP + phosphate + H(+)</text>
        <dbReference type="Rhea" id="RHEA:13065"/>
        <dbReference type="ChEBI" id="CHEBI:15377"/>
        <dbReference type="ChEBI" id="CHEBI:15378"/>
        <dbReference type="ChEBI" id="CHEBI:30616"/>
        <dbReference type="ChEBI" id="CHEBI:43474"/>
        <dbReference type="ChEBI" id="CHEBI:456216"/>
        <dbReference type="EC" id="3.6.4.12"/>
    </reaction>
</comment>
<dbReference type="SMART" id="SM00350">
    <property type="entry name" value="MCM"/>
    <property type="match status" value="1"/>
</dbReference>
<dbReference type="Pfam" id="PF00493">
    <property type="entry name" value="MCM"/>
    <property type="match status" value="1"/>
</dbReference>
<dbReference type="EMBL" id="LGRX02022743">
    <property type="protein sequence ID" value="KAK3255315.1"/>
    <property type="molecule type" value="Genomic_DNA"/>
</dbReference>
<dbReference type="GO" id="GO:0005634">
    <property type="term" value="C:nucleus"/>
    <property type="evidence" value="ECO:0007669"/>
    <property type="project" value="TreeGrafter"/>
</dbReference>
<feature type="region of interest" description="Disordered" evidence="4">
    <location>
        <begin position="385"/>
        <end position="407"/>
    </location>
</feature>
<gene>
    <name evidence="6" type="ORF">CYMTET_35496</name>
</gene>
<dbReference type="PANTHER" id="PTHR11630">
    <property type="entry name" value="DNA REPLICATION LICENSING FACTOR MCM FAMILY MEMBER"/>
    <property type="match status" value="1"/>
</dbReference>
<accession>A0AAE0F961</accession>
<proteinExistence type="predicted"/>
<evidence type="ECO:0000256" key="1">
    <source>
        <dbReference type="ARBA" id="ARBA00022741"/>
    </source>
</evidence>
<dbReference type="InterPro" id="IPR033762">
    <property type="entry name" value="MCM_OB"/>
</dbReference>
<dbReference type="GO" id="GO:0003697">
    <property type="term" value="F:single-stranded DNA binding"/>
    <property type="evidence" value="ECO:0007669"/>
    <property type="project" value="TreeGrafter"/>
</dbReference>
<dbReference type="Gene3D" id="2.40.50.140">
    <property type="entry name" value="Nucleic acid-binding proteins"/>
    <property type="match status" value="2"/>
</dbReference>
<dbReference type="Pfam" id="PF17207">
    <property type="entry name" value="MCM_OB"/>
    <property type="match status" value="2"/>
</dbReference>
<sequence>MSSRGTRNRSLSNAPHFTWGIYFPGEKYSEQDRRANLIHRFSVFFSSDAGWRLLAQNVRCEDAVTGAIAVDVDFAALREKVHESNDVDLHVNLEAAFSMQPKEAMPCLAAAVHAVMSSKEGTAMAELPELPAGSPLSIRLVNYEASKIPFRLLLSNLIDRLVTLIGTVVRVSTVKPFVKELTFTCAKCGAVTLHRASFICWKPFNGPMPFLAMLLSQADWAGPEKRWEAVRVSLKRGGGGGAEWRTCKRWGGGVAGGLSLKEVGEEAGWKDGKYSTPTSCSGDSCRSKALTAQRSRARCGDRQRIRLEELAGEEREEGRVPRTVECNLLEGLVDSVIPGDVVTLCGLVQYTEGGAGAGGRAKAASGYVLYVDAISVSCHSKQGRGGAGATPQATAGPWPSQDALPASASQSSGTAAVLTAAATAAPHAPVLTMQDLQDMMFFVQATEPFQLLHLVHSLCPAISGHELVKCGMLLALFGGVQKFNDLGDHVPIRGDIHVMVVGDPGLGKSQMLKAACAVAPRGVYVCGNTASAAGLT</sequence>
<evidence type="ECO:0000313" key="7">
    <source>
        <dbReference type="Proteomes" id="UP001190700"/>
    </source>
</evidence>
<dbReference type="Gene3D" id="2.20.28.10">
    <property type="match status" value="2"/>
</dbReference>
<dbReference type="SUPFAM" id="SSF50249">
    <property type="entry name" value="Nucleic acid-binding proteins"/>
    <property type="match status" value="2"/>
</dbReference>